<sequence length="91" mass="10589">MVHEKDAEILKALYKSTAFTVQAIYYDQMGTYIKQKAELIPVLQLQEREILQTGIMFMKQPNMAKTGFERLSELLFNWAAGLIIKYKTELN</sequence>
<dbReference type="RefSeq" id="WP_161822414.1">
    <property type="nucleotide sequence ID" value="NZ_LSRS01000005.1"/>
</dbReference>
<organism evidence="1 2">
    <name type="scientific">Sporotomaculum syntrophicum</name>
    <dbReference type="NCBI Taxonomy" id="182264"/>
    <lineage>
        <taxon>Bacteria</taxon>
        <taxon>Bacillati</taxon>
        <taxon>Bacillota</taxon>
        <taxon>Clostridia</taxon>
        <taxon>Eubacteriales</taxon>
        <taxon>Desulfallaceae</taxon>
        <taxon>Sporotomaculum</taxon>
    </lineage>
</organism>
<evidence type="ECO:0000313" key="1">
    <source>
        <dbReference type="EMBL" id="KAF1084306.1"/>
    </source>
</evidence>
<reference evidence="1" key="1">
    <citation type="submission" date="2016-02" db="EMBL/GenBank/DDBJ databases">
        <title>Draft Genome Sequence of Sporotomaculum syntrophicum Strain FB, a Syntrophic Benzoate Degrader.</title>
        <authorList>
            <person name="Nobu M.K."/>
            <person name="Narihiro T."/>
            <person name="Qiu Y.-L."/>
            <person name="Ohashi A."/>
            <person name="Liu W.-T."/>
            <person name="Yuji S."/>
        </authorList>
    </citation>
    <scope>NUCLEOTIDE SEQUENCE</scope>
    <source>
        <strain evidence="1">FB</strain>
    </source>
</reference>
<keyword evidence="2" id="KW-1185">Reference proteome</keyword>
<dbReference type="AlphaFoldDB" id="A0A9D2WP16"/>
<protein>
    <submittedName>
        <fullName evidence="1">Uncharacterized protein</fullName>
    </submittedName>
</protein>
<name>A0A9D2WP16_9FIRM</name>
<dbReference type="Proteomes" id="UP000798488">
    <property type="component" value="Unassembled WGS sequence"/>
</dbReference>
<evidence type="ECO:0000313" key="2">
    <source>
        <dbReference type="Proteomes" id="UP000798488"/>
    </source>
</evidence>
<proteinExistence type="predicted"/>
<accession>A0A9D2WP16</accession>
<gene>
    <name evidence="1" type="ORF">SPSYN_02082</name>
</gene>
<dbReference type="EMBL" id="LSRS01000005">
    <property type="protein sequence ID" value="KAF1084306.1"/>
    <property type="molecule type" value="Genomic_DNA"/>
</dbReference>
<comment type="caution">
    <text evidence="1">The sequence shown here is derived from an EMBL/GenBank/DDBJ whole genome shotgun (WGS) entry which is preliminary data.</text>
</comment>
<dbReference type="OrthoDB" id="358345at2"/>